<feature type="domain" description="LysR substrate-binding" evidence="5">
    <location>
        <begin position="13"/>
        <end position="122"/>
    </location>
</feature>
<comment type="caution">
    <text evidence="6">The sequence shown here is derived from an EMBL/GenBank/DDBJ whole genome shotgun (WGS) entry which is preliminary data.</text>
</comment>
<protein>
    <recommendedName>
        <fullName evidence="5">LysR substrate-binding domain-containing protein</fullName>
    </recommendedName>
</protein>
<dbReference type="EMBL" id="BOOZ01000048">
    <property type="protein sequence ID" value="GIJ12288.1"/>
    <property type="molecule type" value="Genomic_DNA"/>
</dbReference>
<dbReference type="PANTHER" id="PTHR30346:SF28">
    <property type="entry name" value="HTH-TYPE TRANSCRIPTIONAL REGULATOR CYNR"/>
    <property type="match status" value="1"/>
</dbReference>
<dbReference type="SUPFAM" id="SSF53850">
    <property type="entry name" value="Periplasmic binding protein-like II"/>
    <property type="match status" value="1"/>
</dbReference>
<dbReference type="Pfam" id="PF03466">
    <property type="entry name" value="LysR_substrate"/>
    <property type="match status" value="1"/>
</dbReference>
<evidence type="ECO:0000256" key="3">
    <source>
        <dbReference type="ARBA" id="ARBA00023125"/>
    </source>
</evidence>
<gene>
    <name evidence="6" type="ORF">Van01_55020</name>
</gene>
<dbReference type="PANTHER" id="PTHR30346">
    <property type="entry name" value="TRANSCRIPTIONAL DUAL REGULATOR HCAR-RELATED"/>
    <property type="match status" value="1"/>
</dbReference>
<evidence type="ECO:0000313" key="6">
    <source>
        <dbReference type="EMBL" id="GIJ12288.1"/>
    </source>
</evidence>
<reference evidence="6 7" key="1">
    <citation type="submission" date="2021-01" db="EMBL/GenBank/DDBJ databases">
        <title>Whole genome shotgun sequence of Verrucosispora andamanensis NBRC 109075.</title>
        <authorList>
            <person name="Komaki H."/>
            <person name="Tamura T."/>
        </authorList>
    </citation>
    <scope>NUCLEOTIDE SEQUENCE [LARGE SCALE GENOMIC DNA]</scope>
    <source>
        <strain evidence="6 7">NBRC 109075</strain>
    </source>
</reference>
<evidence type="ECO:0000313" key="7">
    <source>
        <dbReference type="Proteomes" id="UP000647017"/>
    </source>
</evidence>
<accession>A0ABQ4I327</accession>
<evidence type="ECO:0000256" key="4">
    <source>
        <dbReference type="ARBA" id="ARBA00023163"/>
    </source>
</evidence>
<dbReference type="Gene3D" id="3.40.190.290">
    <property type="match status" value="1"/>
</dbReference>
<name>A0ABQ4I327_9ACTN</name>
<dbReference type="Proteomes" id="UP000647017">
    <property type="component" value="Unassembled WGS sequence"/>
</dbReference>
<dbReference type="InterPro" id="IPR005119">
    <property type="entry name" value="LysR_subst-bd"/>
</dbReference>
<evidence type="ECO:0000259" key="5">
    <source>
        <dbReference type="Pfam" id="PF03466"/>
    </source>
</evidence>
<evidence type="ECO:0000256" key="1">
    <source>
        <dbReference type="ARBA" id="ARBA00009437"/>
    </source>
</evidence>
<keyword evidence="4" id="KW-0804">Transcription</keyword>
<keyword evidence="3" id="KW-0238">DNA-binding</keyword>
<comment type="similarity">
    <text evidence="1">Belongs to the LysR transcriptional regulatory family.</text>
</comment>
<sequence>MLRLLAPSPAGRRLDRGPEGLADETFIDFPVGWGSRTMTDRAFADVGIVRNIPFEAADQDTALGLVRNGLGVTLLPRAGNAEDGVSVFDVENADLDLPVAVALPSDRQPTAATAALLTSILRAVGRPG</sequence>
<keyword evidence="2" id="KW-0805">Transcription regulation</keyword>
<keyword evidence="7" id="KW-1185">Reference proteome</keyword>
<evidence type="ECO:0000256" key="2">
    <source>
        <dbReference type="ARBA" id="ARBA00023015"/>
    </source>
</evidence>
<proteinExistence type="inferred from homology"/>
<organism evidence="6 7">
    <name type="scientific">Micromonospora andamanensis</name>
    <dbReference type="NCBI Taxonomy" id="1287068"/>
    <lineage>
        <taxon>Bacteria</taxon>
        <taxon>Bacillati</taxon>
        <taxon>Actinomycetota</taxon>
        <taxon>Actinomycetes</taxon>
        <taxon>Micromonosporales</taxon>
        <taxon>Micromonosporaceae</taxon>
        <taxon>Micromonospora</taxon>
    </lineage>
</organism>